<name>A0AAX6H3Y7_IRIPA</name>
<accession>A0AAX6H3Y7</accession>
<dbReference type="InterPro" id="IPR033337">
    <property type="entry name" value="TORTIFOLIA1/SINE1-2"/>
</dbReference>
<evidence type="ECO:0000313" key="3">
    <source>
        <dbReference type="Proteomes" id="UP001140949"/>
    </source>
</evidence>
<dbReference type="GO" id="GO:0010031">
    <property type="term" value="P:circumnutation"/>
    <property type="evidence" value="ECO:0007669"/>
    <property type="project" value="TreeGrafter"/>
</dbReference>
<keyword evidence="3" id="KW-1185">Reference proteome</keyword>
<comment type="caution">
    <text evidence="2">The sequence shown here is derived from an EMBL/GenBank/DDBJ whole genome shotgun (WGS) entry which is preliminary data.</text>
</comment>
<dbReference type="Proteomes" id="UP001140949">
    <property type="component" value="Unassembled WGS sequence"/>
</dbReference>
<dbReference type="GO" id="GO:0010005">
    <property type="term" value="C:cortical microtubule, transverse to long axis"/>
    <property type="evidence" value="ECO:0007669"/>
    <property type="project" value="TreeGrafter"/>
</dbReference>
<reference evidence="2" key="1">
    <citation type="journal article" date="2023" name="GigaByte">
        <title>Genome assembly of the bearded iris, Iris pallida Lam.</title>
        <authorList>
            <person name="Bruccoleri R.E."/>
            <person name="Oakeley E.J."/>
            <person name="Faust A.M.E."/>
            <person name="Altorfer M."/>
            <person name="Dessus-Babus S."/>
            <person name="Burckhardt D."/>
            <person name="Oertli M."/>
            <person name="Naumann U."/>
            <person name="Petersen F."/>
            <person name="Wong J."/>
        </authorList>
    </citation>
    <scope>NUCLEOTIDE SEQUENCE</scope>
    <source>
        <strain evidence="2">GSM-AAB239-AS_SAM_17_03QT</strain>
    </source>
</reference>
<dbReference type="InterPro" id="IPR011989">
    <property type="entry name" value="ARM-like"/>
</dbReference>
<sequence>MFKFGDRSDRVSLFDFLHRWFFLRVDERSTESRRISKFRLVGATSPLNMPLVLQSVRECLDNSDWATRKAAADTLSVLASHSSHLVTDGAASIIAALEACRFDKVKPARDSIMEALQAAAMEETYRKRRRYI</sequence>
<dbReference type="PANTHER" id="PTHR31355:SF7">
    <property type="entry name" value="MICROTUBULE-ASSOCIATED PROTEIN TORTIFOLIA1"/>
    <property type="match status" value="1"/>
</dbReference>
<dbReference type="InterPro" id="IPR057600">
    <property type="entry name" value="TORTIFOLIA1/SINE1-2_N"/>
</dbReference>
<reference evidence="2" key="2">
    <citation type="submission" date="2023-04" db="EMBL/GenBank/DDBJ databases">
        <authorList>
            <person name="Bruccoleri R.E."/>
            <person name="Oakeley E.J."/>
            <person name="Faust A.-M."/>
            <person name="Dessus-Babus S."/>
            <person name="Altorfer M."/>
            <person name="Burckhardt D."/>
            <person name="Oertli M."/>
            <person name="Naumann U."/>
            <person name="Petersen F."/>
            <person name="Wong J."/>
        </authorList>
    </citation>
    <scope>NUCLEOTIDE SEQUENCE</scope>
    <source>
        <strain evidence="2">GSM-AAB239-AS_SAM_17_03QT</strain>
        <tissue evidence="2">Leaf</tissue>
    </source>
</reference>
<feature type="domain" description="TORTIFOLIA1/SINE1-2 N-terminal" evidence="1">
    <location>
        <begin position="38"/>
        <end position="118"/>
    </location>
</feature>
<dbReference type="EMBL" id="JANAVB010013400">
    <property type="protein sequence ID" value="KAJ6835338.1"/>
    <property type="molecule type" value="Genomic_DNA"/>
</dbReference>
<dbReference type="AlphaFoldDB" id="A0AAX6H3Y7"/>
<dbReference type="GO" id="GO:0008017">
    <property type="term" value="F:microtubule binding"/>
    <property type="evidence" value="ECO:0007669"/>
    <property type="project" value="InterPro"/>
</dbReference>
<dbReference type="SUPFAM" id="SSF48371">
    <property type="entry name" value="ARM repeat"/>
    <property type="match status" value="1"/>
</dbReference>
<dbReference type="Gene3D" id="1.25.10.10">
    <property type="entry name" value="Leucine-rich Repeat Variant"/>
    <property type="match status" value="1"/>
</dbReference>
<dbReference type="PANTHER" id="PTHR31355">
    <property type="entry name" value="MICROTUBULE-ASSOCIATED PROTEIN TORTIFOLIA1"/>
    <property type="match status" value="1"/>
</dbReference>
<gene>
    <name evidence="2" type="ORF">M6B38_330930</name>
</gene>
<proteinExistence type="predicted"/>
<protein>
    <submittedName>
        <fullName evidence="2">Microtubule-associated protein TORTIFOLIA1-like</fullName>
    </submittedName>
</protein>
<dbReference type="InterPro" id="IPR016024">
    <property type="entry name" value="ARM-type_fold"/>
</dbReference>
<evidence type="ECO:0000259" key="1">
    <source>
        <dbReference type="Pfam" id="PF24714"/>
    </source>
</evidence>
<organism evidence="2 3">
    <name type="scientific">Iris pallida</name>
    <name type="common">Sweet iris</name>
    <dbReference type="NCBI Taxonomy" id="29817"/>
    <lineage>
        <taxon>Eukaryota</taxon>
        <taxon>Viridiplantae</taxon>
        <taxon>Streptophyta</taxon>
        <taxon>Embryophyta</taxon>
        <taxon>Tracheophyta</taxon>
        <taxon>Spermatophyta</taxon>
        <taxon>Magnoliopsida</taxon>
        <taxon>Liliopsida</taxon>
        <taxon>Asparagales</taxon>
        <taxon>Iridaceae</taxon>
        <taxon>Iridoideae</taxon>
        <taxon>Irideae</taxon>
        <taxon>Iris</taxon>
    </lineage>
</organism>
<dbReference type="GO" id="GO:0009826">
    <property type="term" value="P:unidimensional cell growth"/>
    <property type="evidence" value="ECO:0007669"/>
    <property type="project" value="TreeGrafter"/>
</dbReference>
<dbReference type="Pfam" id="PF24714">
    <property type="entry name" value="TOR1L1_N"/>
    <property type="match status" value="1"/>
</dbReference>
<evidence type="ECO:0000313" key="2">
    <source>
        <dbReference type="EMBL" id="KAJ6835338.1"/>
    </source>
</evidence>